<protein>
    <submittedName>
        <fullName evidence="2">Organic hydroperoxide resistance protein</fullName>
    </submittedName>
</protein>
<dbReference type="NCBIfam" id="TIGR03561">
    <property type="entry name" value="organ_hyd_perox"/>
    <property type="match status" value="1"/>
</dbReference>
<dbReference type="InterPro" id="IPR019953">
    <property type="entry name" value="OHR"/>
</dbReference>
<dbReference type="SUPFAM" id="SSF82784">
    <property type="entry name" value="OsmC-like"/>
    <property type="match status" value="1"/>
</dbReference>
<evidence type="ECO:0000313" key="2">
    <source>
        <dbReference type="EMBL" id="MBD8488863.1"/>
    </source>
</evidence>
<dbReference type="EMBL" id="JACYTQ010000002">
    <property type="protein sequence ID" value="MBD8488863.1"/>
    <property type="molecule type" value="Genomic_DNA"/>
</dbReference>
<evidence type="ECO:0000256" key="1">
    <source>
        <dbReference type="ARBA" id="ARBA00007378"/>
    </source>
</evidence>
<dbReference type="InterPro" id="IPR015946">
    <property type="entry name" value="KH_dom-like_a/b"/>
</dbReference>
<keyword evidence="3" id="KW-1185">Reference proteome</keyword>
<dbReference type="PANTHER" id="PTHR33797:SF2">
    <property type="entry name" value="ORGANIC HYDROPEROXIDE RESISTANCE PROTEIN-LIKE"/>
    <property type="match status" value="1"/>
</dbReference>
<comment type="caution">
    <text evidence="2">The sequence shown here is derived from an EMBL/GenBank/DDBJ whole genome shotgun (WGS) entry which is preliminary data.</text>
</comment>
<comment type="similarity">
    <text evidence="1">Belongs to the OsmC/Ohr family.</text>
</comment>
<evidence type="ECO:0000313" key="3">
    <source>
        <dbReference type="Proteomes" id="UP000647133"/>
    </source>
</evidence>
<organism evidence="2 3">
    <name type="scientific">Echinicola arenosa</name>
    <dbReference type="NCBI Taxonomy" id="2774144"/>
    <lineage>
        <taxon>Bacteria</taxon>
        <taxon>Pseudomonadati</taxon>
        <taxon>Bacteroidota</taxon>
        <taxon>Cytophagia</taxon>
        <taxon>Cytophagales</taxon>
        <taxon>Cyclobacteriaceae</taxon>
        <taxon>Echinicola</taxon>
    </lineage>
</organism>
<reference evidence="2 3" key="1">
    <citation type="submission" date="2020-09" db="EMBL/GenBank/DDBJ databases">
        <title>Echinicola sp. CAU 1574 isolated from sand of Sido Beach.</title>
        <authorList>
            <person name="Kim W."/>
        </authorList>
    </citation>
    <scope>NUCLEOTIDE SEQUENCE [LARGE SCALE GENOMIC DNA]</scope>
    <source>
        <strain evidence="2 3">CAU 1574</strain>
    </source>
</reference>
<sequence length="138" mass="14686">MKLMYEAEAKAQGGRNGHVVSSDNVLDFEVRVPKSMGGEGGAYTNPEQLFAAGYAACFDSALNFIAQKQKVKVENTEVNAKVGIGQLSNGGFGLAVELLVKIPNLDKEQAQALMEAAHKACPYSNAIRGNVDVKLELA</sequence>
<dbReference type="InterPro" id="IPR003718">
    <property type="entry name" value="OsmC/Ohr_fam"/>
</dbReference>
<name>A0ABR9AJ87_9BACT</name>
<dbReference type="Proteomes" id="UP000647133">
    <property type="component" value="Unassembled WGS sequence"/>
</dbReference>
<dbReference type="Gene3D" id="3.30.300.20">
    <property type="match status" value="1"/>
</dbReference>
<dbReference type="PANTHER" id="PTHR33797">
    <property type="entry name" value="ORGANIC HYDROPEROXIDE RESISTANCE PROTEIN-LIKE"/>
    <property type="match status" value="1"/>
</dbReference>
<dbReference type="RefSeq" id="WP_192009712.1">
    <property type="nucleotide sequence ID" value="NZ_JACYTQ010000002.1"/>
</dbReference>
<proteinExistence type="inferred from homology"/>
<dbReference type="InterPro" id="IPR036102">
    <property type="entry name" value="OsmC/Ohrsf"/>
</dbReference>
<dbReference type="Gene3D" id="2.20.25.10">
    <property type="match status" value="1"/>
</dbReference>
<accession>A0ABR9AJ87</accession>
<gene>
    <name evidence="2" type="ORF">IFO69_08915</name>
</gene>
<dbReference type="Pfam" id="PF02566">
    <property type="entry name" value="OsmC"/>
    <property type="match status" value="1"/>
</dbReference>